<reference evidence="2" key="1">
    <citation type="journal article" date="2014" name="BMC Genomics">
        <title>Characterizing the developmental transcriptome of the oriental fruit fly, Bactrocera dorsalis (Diptera: Tephritidae) through comparative genomic analysis with Drosophila melanogaster utilizing modENCODE datasets.</title>
        <authorList>
            <person name="Geib S.M."/>
            <person name="Calla B."/>
            <person name="Hall B."/>
            <person name="Hou S."/>
            <person name="Manoukis N.C."/>
        </authorList>
    </citation>
    <scope>NUCLEOTIDE SEQUENCE</scope>
    <source>
        <strain evidence="2">Punador</strain>
    </source>
</reference>
<protein>
    <submittedName>
        <fullName evidence="2">Uncharacterized protein</fullName>
    </submittedName>
</protein>
<name>A0A034WVF8_BACDO</name>
<sequence>INATTRRPTHIPSTSTFTVIISSLSSIFPDTDEKNEIETTTKLVKKIRKIINNSLNSTDNLNSKSRHTTKAEIDITPTTETTSTTISDEITTNSTQKITKNSTTTTKFRVECDIEMNNGDPKSVRTDICGCADGYEILEYDEFQNKINKTCVEVLPETTTKNEEMKTMVSSEEQKEIRTPLLYSNDNRNNSLSKIHVTTQADVNNHNTRFAVMATTSIGPPDNRLDDSNATTKPAIPNIATTLSTEDRLRNISDHSTQSNTLAYQKVSYEQVITSPRRYITLSSLTRRKEKLRTNGSQMTYYII</sequence>
<evidence type="ECO:0000313" key="2">
    <source>
        <dbReference type="EMBL" id="JAC58327.1"/>
    </source>
</evidence>
<accession>A0A034WVF8</accession>
<proteinExistence type="predicted"/>
<dbReference type="EMBL" id="GAKP01000625">
    <property type="protein sequence ID" value="JAC58327.1"/>
    <property type="molecule type" value="Transcribed_RNA"/>
</dbReference>
<organism evidence="2">
    <name type="scientific">Bactrocera dorsalis</name>
    <name type="common">Oriental fruit fly</name>
    <name type="synonym">Dacus dorsalis</name>
    <dbReference type="NCBI Taxonomy" id="27457"/>
    <lineage>
        <taxon>Eukaryota</taxon>
        <taxon>Metazoa</taxon>
        <taxon>Ecdysozoa</taxon>
        <taxon>Arthropoda</taxon>
        <taxon>Hexapoda</taxon>
        <taxon>Insecta</taxon>
        <taxon>Pterygota</taxon>
        <taxon>Neoptera</taxon>
        <taxon>Endopterygota</taxon>
        <taxon>Diptera</taxon>
        <taxon>Brachycera</taxon>
        <taxon>Muscomorpha</taxon>
        <taxon>Tephritoidea</taxon>
        <taxon>Tephritidae</taxon>
        <taxon>Bactrocera</taxon>
        <taxon>Bactrocera</taxon>
    </lineage>
</organism>
<feature type="region of interest" description="Disordered" evidence="1">
    <location>
        <begin position="56"/>
        <end position="77"/>
    </location>
</feature>
<feature type="non-terminal residue" evidence="2">
    <location>
        <position position="304"/>
    </location>
</feature>
<dbReference type="AlphaFoldDB" id="A0A034WVF8"/>
<feature type="non-terminal residue" evidence="2">
    <location>
        <position position="1"/>
    </location>
</feature>
<dbReference type="OrthoDB" id="8091417at2759"/>
<evidence type="ECO:0000256" key="1">
    <source>
        <dbReference type="SAM" id="MobiDB-lite"/>
    </source>
</evidence>